<dbReference type="AlphaFoldDB" id="A0A9D9N2G7"/>
<evidence type="ECO:0000256" key="4">
    <source>
        <dbReference type="ARBA" id="ARBA00022840"/>
    </source>
</evidence>
<dbReference type="EMBL" id="JADIMM010000075">
    <property type="protein sequence ID" value="MBO8457730.1"/>
    <property type="molecule type" value="Genomic_DNA"/>
</dbReference>
<comment type="caution">
    <text evidence="12">The sequence shown here is derived from an EMBL/GenBank/DDBJ whole genome shotgun (WGS) entry which is preliminary data.</text>
</comment>
<dbReference type="InterPro" id="IPR044742">
    <property type="entry name" value="DEAD/DEAH_RhlB"/>
</dbReference>
<dbReference type="SMART" id="SM00487">
    <property type="entry name" value="DEXDc"/>
    <property type="match status" value="1"/>
</dbReference>
<dbReference type="SUPFAM" id="SSF52540">
    <property type="entry name" value="P-loop containing nucleoside triphosphate hydrolases"/>
    <property type="match status" value="1"/>
</dbReference>
<dbReference type="PROSITE" id="PS00039">
    <property type="entry name" value="DEAD_ATP_HELICASE"/>
    <property type="match status" value="1"/>
</dbReference>
<dbReference type="Gene3D" id="3.40.50.300">
    <property type="entry name" value="P-loop containing nucleotide triphosphate hydrolases"/>
    <property type="match status" value="2"/>
</dbReference>
<dbReference type="Proteomes" id="UP000823638">
    <property type="component" value="Unassembled WGS sequence"/>
</dbReference>
<dbReference type="PROSITE" id="PS51192">
    <property type="entry name" value="HELICASE_ATP_BIND_1"/>
    <property type="match status" value="1"/>
</dbReference>
<feature type="region of interest" description="Disordered" evidence="8">
    <location>
        <begin position="393"/>
        <end position="457"/>
    </location>
</feature>
<evidence type="ECO:0000313" key="13">
    <source>
        <dbReference type="Proteomes" id="UP000823638"/>
    </source>
</evidence>
<feature type="compositionally biased region" description="Polar residues" evidence="8">
    <location>
        <begin position="446"/>
        <end position="457"/>
    </location>
</feature>
<reference evidence="12" key="1">
    <citation type="submission" date="2020-10" db="EMBL/GenBank/DDBJ databases">
        <authorList>
            <person name="Gilroy R."/>
        </authorList>
    </citation>
    <scope>NUCLEOTIDE SEQUENCE</scope>
    <source>
        <strain evidence="12">10532</strain>
    </source>
</reference>
<dbReference type="InterPro" id="IPR014001">
    <property type="entry name" value="Helicase_ATP-bd"/>
</dbReference>
<dbReference type="GO" id="GO:0016787">
    <property type="term" value="F:hydrolase activity"/>
    <property type="evidence" value="ECO:0007669"/>
    <property type="project" value="UniProtKB-KW"/>
</dbReference>
<reference evidence="12" key="2">
    <citation type="journal article" date="2021" name="PeerJ">
        <title>Extensive microbial diversity within the chicken gut microbiome revealed by metagenomics and culture.</title>
        <authorList>
            <person name="Gilroy R."/>
            <person name="Ravi A."/>
            <person name="Getino M."/>
            <person name="Pursley I."/>
            <person name="Horton D.L."/>
            <person name="Alikhan N.F."/>
            <person name="Baker D."/>
            <person name="Gharbi K."/>
            <person name="Hall N."/>
            <person name="Watson M."/>
            <person name="Adriaenssens E.M."/>
            <person name="Foster-Nyarko E."/>
            <person name="Jarju S."/>
            <person name="Secka A."/>
            <person name="Antonio M."/>
            <person name="Oren A."/>
            <person name="Chaudhuri R.R."/>
            <person name="La Ragione R."/>
            <person name="Hildebrand F."/>
            <person name="Pallen M.J."/>
        </authorList>
    </citation>
    <scope>NUCLEOTIDE SEQUENCE</scope>
    <source>
        <strain evidence="12">10532</strain>
    </source>
</reference>
<feature type="domain" description="Helicase C-terminal" evidence="10">
    <location>
        <begin position="217"/>
        <end position="378"/>
    </location>
</feature>
<dbReference type="PANTHER" id="PTHR47959:SF10">
    <property type="entry name" value="ATP-DEPENDENT RNA HELICASE RHLB"/>
    <property type="match status" value="1"/>
</dbReference>
<dbReference type="PROSITE" id="PS51194">
    <property type="entry name" value="HELICASE_CTER"/>
    <property type="match status" value="1"/>
</dbReference>
<keyword evidence="2 7" id="KW-0378">Hydrolase</keyword>
<dbReference type="CDD" id="cd18787">
    <property type="entry name" value="SF2_C_DEAD"/>
    <property type="match status" value="1"/>
</dbReference>
<dbReference type="PANTHER" id="PTHR47959">
    <property type="entry name" value="ATP-DEPENDENT RNA HELICASE RHLE-RELATED"/>
    <property type="match status" value="1"/>
</dbReference>
<feature type="compositionally biased region" description="Basic and acidic residues" evidence="8">
    <location>
        <begin position="499"/>
        <end position="512"/>
    </location>
</feature>
<sequence length="531" mass="60222">MKFNELSLNEKLLKAIEETGYTQCTAVQEQVVRAALLGKDLYVQSQTGTGKTAAYLIPVFQRLLEDSNAKGKKALIMVPTRELAVQVEEEAKSLSQGLDFVCGSFYGGVGYQKQEKLLKKGTDVIIGTPGRVIDLHDRKLMNLSEVAVLVIDEADRMFDMGFYPDLRKLIKFLPEAKKRQTMLFSATLNTMVKNLAWEYTLDPEEITIESENITVSEIDQELFHVSSDDRMKLLLGILKNENPETVIIFCNTKKKCEIISKRLVLNGIQSEFIIGDLPQKKRLQVINDFKQGKIRCLVATDVAARGIDVSDLSMVINYELPNEAENYVHRIGRTARAGKSGKAYSFCCEQDVYNLPAVERYIEIKIPAQVATEDLFEEDKSKGVYIKLDNYDDQEEDSGREIRRQRNSGNNYRHSSYEKGRRAGNGRNAGQYAGKNRRDDKRRKPSQTGENYTKDLSNLSFEERMEVYKKKYGGKSATGKKTYTKPQNKNYTKKQNQHVNREQSGKKAETAKKPSKGILKTLFGKIFGGKK</sequence>
<evidence type="ECO:0000256" key="5">
    <source>
        <dbReference type="ARBA" id="ARBA00038437"/>
    </source>
</evidence>
<evidence type="ECO:0000259" key="10">
    <source>
        <dbReference type="PROSITE" id="PS51194"/>
    </source>
</evidence>
<feature type="region of interest" description="Disordered" evidence="8">
    <location>
        <begin position="472"/>
        <end position="516"/>
    </location>
</feature>
<feature type="compositionally biased region" description="Polar residues" evidence="8">
    <location>
        <begin position="479"/>
        <end position="490"/>
    </location>
</feature>
<dbReference type="InterPro" id="IPR014014">
    <property type="entry name" value="RNA_helicase_DEAD_Q_motif"/>
</dbReference>
<evidence type="ECO:0000256" key="8">
    <source>
        <dbReference type="SAM" id="MobiDB-lite"/>
    </source>
</evidence>
<proteinExistence type="inferred from homology"/>
<dbReference type="InterPro" id="IPR000629">
    <property type="entry name" value="RNA-helicase_DEAD-box_CS"/>
</dbReference>
<evidence type="ECO:0000313" key="12">
    <source>
        <dbReference type="EMBL" id="MBO8457730.1"/>
    </source>
</evidence>
<evidence type="ECO:0000256" key="6">
    <source>
        <dbReference type="PROSITE-ProRule" id="PRU00552"/>
    </source>
</evidence>
<dbReference type="SMART" id="SM00490">
    <property type="entry name" value="HELICc"/>
    <property type="match status" value="1"/>
</dbReference>
<keyword evidence="3 7" id="KW-0347">Helicase</keyword>
<gene>
    <name evidence="12" type="ORF">IAA81_05830</name>
</gene>
<feature type="domain" description="DEAD-box RNA helicase Q" evidence="11">
    <location>
        <begin position="1"/>
        <end position="29"/>
    </location>
</feature>
<dbReference type="InterPro" id="IPR001650">
    <property type="entry name" value="Helicase_C-like"/>
</dbReference>
<evidence type="ECO:0000256" key="1">
    <source>
        <dbReference type="ARBA" id="ARBA00022741"/>
    </source>
</evidence>
<keyword evidence="1 7" id="KW-0547">Nucleotide-binding</keyword>
<dbReference type="GO" id="GO:0005829">
    <property type="term" value="C:cytosol"/>
    <property type="evidence" value="ECO:0007669"/>
    <property type="project" value="TreeGrafter"/>
</dbReference>
<evidence type="ECO:0000259" key="11">
    <source>
        <dbReference type="PROSITE" id="PS51195"/>
    </source>
</evidence>
<protein>
    <submittedName>
        <fullName evidence="12">DEAD/DEAH box helicase</fullName>
    </submittedName>
</protein>
<dbReference type="PROSITE" id="PS51195">
    <property type="entry name" value="Q_MOTIF"/>
    <property type="match status" value="1"/>
</dbReference>
<dbReference type="GO" id="GO:0003724">
    <property type="term" value="F:RNA helicase activity"/>
    <property type="evidence" value="ECO:0007669"/>
    <property type="project" value="InterPro"/>
</dbReference>
<keyword evidence="4 7" id="KW-0067">ATP-binding</keyword>
<dbReference type="InterPro" id="IPR027417">
    <property type="entry name" value="P-loop_NTPase"/>
</dbReference>
<feature type="short sequence motif" description="Q motif" evidence="6">
    <location>
        <begin position="1"/>
        <end position="29"/>
    </location>
</feature>
<comment type="similarity">
    <text evidence="5 7">Belongs to the DEAD box helicase family.</text>
</comment>
<accession>A0A9D9N2G7</accession>
<name>A0A9D9N2G7_9SPIR</name>
<dbReference type="CDD" id="cd00268">
    <property type="entry name" value="DEADc"/>
    <property type="match status" value="1"/>
</dbReference>
<dbReference type="InterPro" id="IPR050079">
    <property type="entry name" value="DEAD_box_RNA_helicase"/>
</dbReference>
<dbReference type="Pfam" id="PF00270">
    <property type="entry name" value="DEAD"/>
    <property type="match status" value="1"/>
</dbReference>
<dbReference type="GO" id="GO:0003676">
    <property type="term" value="F:nucleic acid binding"/>
    <property type="evidence" value="ECO:0007669"/>
    <property type="project" value="InterPro"/>
</dbReference>
<dbReference type="Pfam" id="PF00271">
    <property type="entry name" value="Helicase_C"/>
    <property type="match status" value="1"/>
</dbReference>
<evidence type="ECO:0000256" key="7">
    <source>
        <dbReference type="RuleBase" id="RU000492"/>
    </source>
</evidence>
<dbReference type="InterPro" id="IPR011545">
    <property type="entry name" value="DEAD/DEAH_box_helicase_dom"/>
</dbReference>
<evidence type="ECO:0000256" key="3">
    <source>
        <dbReference type="ARBA" id="ARBA00022806"/>
    </source>
</evidence>
<feature type="domain" description="Helicase ATP-binding" evidence="9">
    <location>
        <begin position="32"/>
        <end position="206"/>
    </location>
</feature>
<evidence type="ECO:0000256" key="2">
    <source>
        <dbReference type="ARBA" id="ARBA00022801"/>
    </source>
</evidence>
<evidence type="ECO:0000259" key="9">
    <source>
        <dbReference type="PROSITE" id="PS51192"/>
    </source>
</evidence>
<organism evidence="12 13">
    <name type="scientific">Candidatus Gallitreponema excrementavium</name>
    <dbReference type="NCBI Taxonomy" id="2840840"/>
    <lineage>
        <taxon>Bacteria</taxon>
        <taxon>Pseudomonadati</taxon>
        <taxon>Spirochaetota</taxon>
        <taxon>Spirochaetia</taxon>
        <taxon>Spirochaetales</taxon>
        <taxon>Candidatus Gallitreponema</taxon>
    </lineage>
</organism>
<dbReference type="GO" id="GO:0005524">
    <property type="term" value="F:ATP binding"/>
    <property type="evidence" value="ECO:0007669"/>
    <property type="project" value="UniProtKB-KW"/>
</dbReference>